<evidence type="ECO:0000256" key="1">
    <source>
        <dbReference type="SAM" id="Coils"/>
    </source>
</evidence>
<dbReference type="InParanoid" id="A0A409XC89"/>
<organism evidence="3 4">
    <name type="scientific">Psilocybe cyanescens</name>
    <dbReference type="NCBI Taxonomy" id="93625"/>
    <lineage>
        <taxon>Eukaryota</taxon>
        <taxon>Fungi</taxon>
        <taxon>Dikarya</taxon>
        <taxon>Basidiomycota</taxon>
        <taxon>Agaricomycotina</taxon>
        <taxon>Agaricomycetes</taxon>
        <taxon>Agaricomycetidae</taxon>
        <taxon>Agaricales</taxon>
        <taxon>Agaricineae</taxon>
        <taxon>Strophariaceae</taxon>
        <taxon>Psilocybe</taxon>
    </lineage>
</organism>
<dbReference type="SMART" id="SM00320">
    <property type="entry name" value="WD40"/>
    <property type="match status" value="4"/>
</dbReference>
<dbReference type="STRING" id="93625.A0A409XC89"/>
<reference evidence="3 4" key="1">
    <citation type="journal article" date="2018" name="Evol. Lett.">
        <title>Horizontal gene cluster transfer increased hallucinogenic mushroom diversity.</title>
        <authorList>
            <person name="Reynolds H.T."/>
            <person name="Vijayakumar V."/>
            <person name="Gluck-Thaler E."/>
            <person name="Korotkin H.B."/>
            <person name="Matheny P.B."/>
            <person name="Slot J.C."/>
        </authorList>
    </citation>
    <scope>NUCLEOTIDE SEQUENCE [LARGE SCALE GENOMIC DNA]</scope>
    <source>
        <strain evidence="3 4">2631</strain>
    </source>
</reference>
<keyword evidence="1" id="KW-0175">Coiled coil</keyword>
<sequence>MFAATTTDALSLSDPTILRKSPSSIPSCLDLIETPTASSWSPDNNFLYISSSYIVHRYEPTSNSLKDVYSHSRPISHLVAKDKHTVVFASEDKIHILECEPNPRILQTFDSHKTPVTSLSLSNDNTLLSSTSGGALHIYNLTLGSHTVMRGLPTQNITTAVFHPHSRTRLLVTAGKQLMVYDTTRPSGPLKTIAMSDSASGDITCVACSPFSKTLVAIATSTGFVGLVDLDKEKALFRTINLKMPLTALGFSPEGAAIYLGTNTGKLLVLDLRSLDKPAKPIILSNNGSRVETISVQRKVKSAEAPTKTPVGTTVRKTSEAQPVPRRTAVAQASKPGSKHSSSPSRARAGVPSTAKEGGPITTPKRAAVAKILSPIRDPLGNSASGGNIAGQLDDLADRRRGKTVMTPKNTAQRSTPSKPRPNAADNRLSTKADVENPRRARTLPTSTSTSALSNRKSSSGSITSSVSAGDRLGVHTAGPSPLRRPRAVSSASRAASEAVSTISSKSTTATATGTGTATSSPRPSSASSQTSRFTREGSGSPTRSSKRSVALRSELSRTPSPELPDMQLDPATPVPVRQQKKKDMGVLGLGTPEVDRWIQAGKENQRERKSRDAKGKGKVVGFQDDEEEEEEEDAIKERERNLSMQISPRRPVPGVSISGSGSTGSWATSPPNPSPLAGTAGAGSGGPGSAAQELLKTIVQDVMYDFQRETKTEMMGLHLDLLRMGRGWKTELRTLMDEYVGDLRELREENQRLRLENERLRRGY</sequence>
<comment type="caution">
    <text evidence="3">The sequence shown here is derived from an EMBL/GenBank/DDBJ whole genome shotgun (WGS) entry which is preliminary data.</text>
</comment>
<dbReference type="OrthoDB" id="1602884at2759"/>
<dbReference type="GO" id="GO:0043015">
    <property type="term" value="F:gamma-tubulin binding"/>
    <property type="evidence" value="ECO:0007669"/>
    <property type="project" value="TreeGrafter"/>
</dbReference>
<dbReference type="Pfam" id="PF00400">
    <property type="entry name" value="WD40"/>
    <property type="match status" value="1"/>
</dbReference>
<dbReference type="EMBL" id="NHYD01002099">
    <property type="protein sequence ID" value="PPQ88334.1"/>
    <property type="molecule type" value="Genomic_DNA"/>
</dbReference>
<dbReference type="GO" id="GO:0007020">
    <property type="term" value="P:microtubule nucleation"/>
    <property type="evidence" value="ECO:0007669"/>
    <property type="project" value="TreeGrafter"/>
</dbReference>
<evidence type="ECO:0000256" key="2">
    <source>
        <dbReference type="SAM" id="MobiDB-lite"/>
    </source>
</evidence>
<dbReference type="PANTHER" id="PTHR44414:SF1">
    <property type="entry name" value="PROTEIN NEDD1"/>
    <property type="match status" value="1"/>
</dbReference>
<feature type="region of interest" description="Disordered" evidence="2">
    <location>
        <begin position="300"/>
        <end position="363"/>
    </location>
</feature>
<feature type="compositionally biased region" description="Low complexity" evidence="2">
    <location>
        <begin position="653"/>
        <end position="680"/>
    </location>
</feature>
<feature type="compositionally biased region" description="Basic and acidic residues" evidence="2">
    <location>
        <begin position="429"/>
        <end position="439"/>
    </location>
</feature>
<dbReference type="GO" id="GO:0005737">
    <property type="term" value="C:cytoplasm"/>
    <property type="evidence" value="ECO:0007669"/>
    <property type="project" value="TreeGrafter"/>
</dbReference>
<dbReference type="InterPro" id="IPR015943">
    <property type="entry name" value="WD40/YVTN_repeat-like_dom_sf"/>
</dbReference>
<feature type="compositionally biased region" description="Low complexity" evidence="2">
    <location>
        <begin position="334"/>
        <end position="345"/>
    </location>
</feature>
<dbReference type="InterPro" id="IPR036322">
    <property type="entry name" value="WD40_repeat_dom_sf"/>
</dbReference>
<gene>
    <name evidence="3" type="ORF">CVT25_012445</name>
</gene>
<name>A0A409XC89_PSICY</name>
<dbReference type="GO" id="GO:0036064">
    <property type="term" value="C:ciliary basal body"/>
    <property type="evidence" value="ECO:0007669"/>
    <property type="project" value="TreeGrafter"/>
</dbReference>
<feature type="compositionally biased region" description="Low complexity" evidence="2">
    <location>
        <begin position="488"/>
        <end position="533"/>
    </location>
</feature>
<dbReference type="GO" id="GO:0005814">
    <property type="term" value="C:centriole"/>
    <property type="evidence" value="ECO:0007669"/>
    <property type="project" value="TreeGrafter"/>
</dbReference>
<feature type="compositionally biased region" description="Polar residues" evidence="2">
    <location>
        <begin position="407"/>
        <end position="418"/>
    </location>
</feature>
<feature type="compositionally biased region" description="Low complexity" evidence="2">
    <location>
        <begin position="443"/>
        <end position="468"/>
    </location>
</feature>
<dbReference type="Proteomes" id="UP000283269">
    <property type="component" value="Unassembled WGS sequence"/>
</dbReference>
<dbReference type="AlphaFoldDB" id="A0A409XC89"/>
<evidence type="ECO:0000313" key="3">
    <source>
        <dbReference type="EMBL" id="PPQ88334.1"/>
    </source>
</evidence>
<keyword evidence="4" id="KW-1185">Reference proteome</keyword>
<feature type="compositionally biased region" description="Basic and acidic residues" evidence="2">
    <location>
        <begin position="604"/>
        <end position="616"/>
    </location>
</feature>
<evidence type="ECO:0008006" key="5">
    <source>
        <dbReference type="Google" id="ProtNLM"/>
    </source>
</evidence>
<proteinExistence type="predicted"/>
<protein>
    <recommendedName>
        <fullName evidence="5">Anaphase-promoting complex subunit 4 WD40 domain-containing protein</fullName>
    </recommendedName>
</protein>
<evidence type="ECO:0000313" key="4">
    <source>
        <dbReference type="Proteomes" id="UP000283269"/>
    </source>
</evidence>
<dbReference type="InterPro" id="IPR052818">
    <property type="entry name" value="NEDD1_Spindle_Assembly"/>
</dbReference>
<feature type="coiled-coil region" evidence="1">
    <location>
        <begin position="730"/>
        <end position="764"/>
    </location>
</feature>
<dbReference type="InterPro" id="IPR001680">
    <property type="entry name" value="WD40_rpt"/>
</dbReference>
<dbReference type="PANTHER" id="PTHR44414">
    <property type="entry name" value="PROTEIN NEDD1"/>
    <property type="match status" value="1"/>
</dbReference>
<dbReference type="SUPFAM" id="SSF50978">
    <property type="entry name" value="WD40 repeat-like"/>
    <property type="match status" value="1"/>
</dbReference>
<dbReference type="GO" id="GO:0000278">
    <property type="term" value="P:mitotic cell cycle"/>
    <property type="evidence" value="ECO:0007669"/>
    <property type="project" value="TreeGrafter"/>
</dbReference>
<feature type="compositionally biased region" description="Acidic residues" evidence="2">
    <location>
        <begin position="624"/>
        <end position="635"/>
    </location>
</feature>
<feature type="region of interest" description="Disordered" evidence="2">
    <location>
        <begin position="378"/>
        <end position="690"/>
    </location>
</feature>
<dbReference type="Gene3D" id="2.130.10.10">
    <property type="entry name" value="YVTN repeat-like/Quinoprotein amine dehydrogenase"/>
    <property type="match status" value="2"/>
</dbReference>
<accession>A0A409XC89</accession>
<dbReference type="GO" id="GO:0000922">
    <property type="term" value="C:spindle pole"/>
    <property type="evidence" value="ECO:0007669"/>
    <property type="project" value="TreeGrafter"/>
</dbReference>